<dbReference type="PANTHER" id="PTHR35271:SF1">
    <property type="entry name" value="ABC TRANSPORTER, SUBSTRATE-BINDING LIPOPROTEIN"/>
    <property type="match status" value="1"/>
</dbReference>
<name>A0A9D2CZQ1_9FIRM</name>
<dbReference type="SUPFAM" id="SSF53822">
    <property type="entry name" value="Periplasmic binding protein-like I"/>
    <property type="match status" value="1"/>
</dbReference>
<dbReference type="Pfam" id="PF04392">
    <property type="entry name" value="ABC_sub_bind"/>
    <property type="match status" value="1"/>
</dbReference>
<dbReference type="CDD" id="cd06325">
    <property type="entry name" value="PBP1_ABC_unchar_transporter"/>
    <property type="match status" value="1"/>
</dbReference>
<reference evidence="2" key="2">
    <citation type="submission" date="2021-04" db="EMBL/GenBank/DDBJ databases">
        <authorList>
            <person name="Gilroy R."/>
        </authorList>
    </citation>
    <scope>NUCLEOTIDE SEQUENCE</scope>
    <source>
        <strain evidence="2">CHK187-5294</strain>
    </source>
</reference>
<feature type="chain" id="PRO_5038409764" evidence="1">
    <location>
        <begin position="23"/>
        <end position="325"/>
    </location>
</feature>
<feature type="signal peptide" evidence="1">
    <location>
        <begin position="1"/>
        <end position="22"/>
    </location>
</feature>
<dbReference type="Proteomes" id="UP000824132">
    <property type="component" value="Unassembled WGS sequence"/>
</dbReference>
<dbReference type="InterPro" id="IPR007487">
    <property type="entry name" value="ABC_transpt-TYRBP-like"/>
</dbReference>
<comment type="caution">
    <text evidence="2">The sequence shown here is derived from an EMBL/GenBank/DDBJ whole genome shotgun (WGS) entry which is preliminary data.</text>
</comment>
<organism evidence="2 3">
    <name type="scientific">Candidatus Borkfalkia avistercoris</name>
    <dbReference type="NCBI Taxonomy" id="2838504"/>
    <lineage>
        <taxon>Bacteria</taxon>
        <taxon>Bacillati</taxon>
        <taxon>Bacillota</taxon>
        <taxon>Clostridia</taxon>
        <taxon>Christensenellales</taxon>
        <taxon>Christensenellaceae</taxon>
        <taxon>Candidatus Borkfalkia</taxon>
    </lineage>
</organism>
<dbReference type="AlphaFoldDB" id="A0A9D2CZQ1"/>
<dbReference type="EMBL" id="DXCL01000031">
    <property type="protein sequence ID" value="HIZ03809.1"/>
    <property type="molecule type" value="Genomic_DNA"/>
</dbReference>
<accession>A0A9D2CZQ1</accession>
<evidence type="ECO:0000313" key="3">
    <source>
        <dbReference type="Proteomes" id="UP000824132"/>
    </source>
</evidence>
<keyword evidence="1" id="KW-0732">Signal</keyword>
<evidence type="ECO:0000256" key="1">
    <source>
        <dbReference type="SAM" id="SignalP"/>
    </source>
</evidence>
<sequence>MKKFIAVVMAALTLCLFAVGFAGCDGGKITIAVLQYAEHGSLDNCYQGVREGLAERGYGENEVSYTFYNARGSDSTNTTYANTLINMMPRVAVGIATPAAYALASAAGGDVPVVFTAVSDPEAESADFRAFENVTGSSDKLPVASQIDLIKAFLNKGDQTVKIGILYTKTEANSVSQIAEFEALEAEKNVEIVSVGVNTANELPSAIESLITRGVDCFNNLTDNTVVQNLTTLLDKANAKNIPVFGSEIEQVENGCLASCSLDYVELGRQTGYMIADILEGASADDIEYLYLDDGYTVDYNSEVLLKFGLSLPSSYADANDVKAA</sequence>
<protein>
    <submittedName>
        <fullName evidence="2">ABC transporter substrate-binding protein</fullName>
    </submittedName>
</protein>
<proteinExistence type="predicted"/>
<dbReference type="PANTHER" id="PTHR35271">
    <property type="entry name" value="ABC TRANSPORTER, SUBSTRATE-BINDING LIPOPROTEIN-RELATED"/>
    <property type="match status" value="1"/>
</dbReference>
<dbReference type="Gene3D" id="3.40.50.2300">
    <property type="match status" value="2"/>
</dbReference>
<dbReference type="PROSITE" id="PS51257">
    <property type="entry name" value="PROKAR_LIPOPROTEIN"/>
    <property type="match status" value="1"/>
</dbReference>
<evidence type="ECO:0000313" key="2">
    <source>
        <dbReference type="EMBL" id="HIZ03809.1"/>
    </source>
</evidence>
<dbReference type="InterPro" id="IPR028082">
    <property type="entry name" value="Peripla_BP_I"/>
</dbReference>
<gene>
    <name evidence="2" type="ORF">H9727_05930</name>
</gene>
<reference evidence="2" key="1">
    <citation type="journal article" date="2021" name="PeerJ">
        <title>Extensive microbial diversity within the chicken gut microbiome revealed by metagenomics and culture.</title>
        <authorList>
            <person name="Gilroy R."/>
            <person name="Ravi A."/>
            <person name="Getino M."/>
            <person name="Pursley I."/>
            <person name="Horton D.L."/>
            <person name="Alikhan N.F."/>
            <person name="Baker D."/>
            <person name="Gharbi K."/>
            <person name="Hall N."/>
            <person name="Watson M."/>
            <person name="Adriaenssens E.M."/>
            <person name="Foster-Nyarko E."/>
            <person name="Jarju S."/>
            <person name="Secka A."/>
            <person name="Antonio M."/>
            <person name="Oren A."/>
            <person name="Chaudhuri R.R."/>
            <person name="La Ragione R."/>
            <person name="Hildebrand F."/>
            <person name="Pallen M.J."/>
        </authorList>
    </citation>
    <scope>NUCLEOTIDE SEQUENCE</scope>
    <source>
        <strain evidence="2">CHK187-5294</strain>
    </source>
</reference>